<reference evidence="1 2" key="1">
    <citation type="submission" date="2018-08" db="EMBL/GenBank/DDBJ databases">
        <title>Recombination of ecologically and evolutionarily significant loci maintains genetic cohesion in the Pseudomonas syringae species complex.</title>
        <authorList>
            <person name="Dillon M."/>
            <person name="Thakur S."/>
            <person name="Almeida R.N.D."/>
            <person name="Weir B.S."/>
            <person name="Guttman D.S."/>
        </authorList>
    </citation>
    <scope>NUCLEOTIDE SEQUENCE [LARGE SCALE GENOMIC DNA]</scope>
    <source>
        <strain evidence="1 2">ICMP 4086</strain>
    </source>
</reference>
<name>A0A3M3BBH3_9PSED</name>
<proteinExistence type="predicted"/>
<dbReference type="Proteomes" id="UP000278587">
    <property type="component" value="Unassembled WGS sequence"/>
</dbReference>
<accession>A0A3M3BBH3</accession>
<organism evidence="1 2">
    <name type="scientific">Pseudomonas caricapapayae</name>
    <dbReference type="NCBI Taxonomy" id="46678"/>
    <lineage>
        <taxon>Bacteria</taxon>
        <taxon>Pseudomonadati</taxon>
        <taxon>Pseudomonadota</taxon>
        <taxon>Gammaproteobacteria</taxon>
        <taxon>Pseudomonadales</taxon>
        <taxon>Pseudomonadaceae</taxon>
        <taxon>Pseudomonas</taxon>
    </lineage>
</organism>
<comment type="caution">
    <text evidence="1">The sequence shown here is derived from an EMBL/GenBank/DDBJ whole genome shotgun (WGS) entry which is preliminary data.</text>
</comment>
<protein>
    <submittedName>
        <fullName evidence="1">Uncharacterized protein</fullName>
    </submittedName>
</protein>
<dbReference type="EMBL" id="RBOC01000093">
    <property type="protein sequence ID" value="RMM09606.1"/>
    <property type="molecule type" value="Genomic_DNA"/>
</dbReference>
<sequence length="333" mass="36183">MKLERVDAGEVPQLHGVILGPQSTQQVSQRLVVIDAEYQRVKAAEKGQQGGLSGGFTHPRLAREDRMPWQHFTEVVLAGRTVMHVEDIQRLVGRQHRHDACPVTNGVALELARGGGVQGKAACQVLGRFHHGVHRLGHTGELRVPGVDVAHGRTHECRITHREHRRHFRAVLDGLVRGLAIDDQGGVIAAKRLVAQGDGLDGIFKLLGLLGITLDRAQIRDVLFEFVLGLVTVLEQKRLHQGELELLLDGFVPHAGVGAATGVVAQVKGGRETLTAPVGPVLDEIVVFKVGDAINDRVTQAGITDQHVFFVAVDQQAVITSDLREQCTVFVLL</sequence>
<evidence type="ECO:0000313" key="1">
    <source>
        <dbReference type="EMBL" id="RMM09606.1"/>
    </source>
</evidence>
<evidence type="ECO:0000313" key="2">
    <source>
        <dbReference type="Proteomes" id="UP000278587"/>
    </source>
</evidence>
<gene>
    <name evidence="1" type="ORF">ALQ84_05727</name>
</gene>
<dbReference type="AlphaFoldDB" id="A0A3M3BBH3"/>